<dbReference type="GO" id="GO:0005739">
    <property type="term" value="C:mitochondrion"/>
    <property type="evidence" value="ECO:0007669"/>
    <property type="project" value="UniProtKB-SubCell"/>
</dbReference>
<comment type="catalytic activity">
    <reaction evidence="1 18">
        <text>Hydrolyzes free adenine bases from 7,8-dihydro-8-oxoguanine:adenine mismatched double-stranded DNA, leaving an apurinic site.</text>
        <dbReference type="EC" id="3.2.2.31"/>
    </reaction>
</comment>
<dbReference type="CDD" id="cd00056">
    <property type="entry name" value="ENDO3c"/>
    <property type="match status" value="1"/>
</dbReference>
<evidence type="ECO:0000256" key="1">
    <source>
        <dbReference type="ARBA" id="ARBA00000843"/>
    </source>
</evidence>
<dbReference type="GO" id="GO:0034039">
    <property type="term" value="F:8-oxo-7,8-dihydroguanine DNA N-glycosylase activity"/>
    <property type="evidence" value="ECO:0007669"/>
    <property type="project" value="TreeGrafter"/>
</dbReference>
<evidence type="ECO:0000256" key="15">
    <source>
        <dbReference type="ARBA" id="ARBA00023242"/>
    </source>
</evidence>
<dbReference type="GO" id="GO:0035485">
    <property type="term" value="F:adenine/guanine mispair binding"/>
    <property type="evidence" value="ECO:0007669"/>
    <property type="project" value="TreeGrafter"/>
</dbReference>
<dbReference type="InParanoid" id="A0A672I4N8"/>
<evidence type="ECO:0000256" key="8">
    <source>
        <dbReference type="ARBA" id="ARBA00022723"/>
    </source>
</evidence>
<dbReference type="Pfam" id="PF00730">
    <property type="entry name" value="HhH-GPD"/>
    <property type="match status" value="1"/>
</dbReference>
<evidence type="ECO:0000256" key="11">
    <source>
        <dbReference type="ARBA" id="ARBA00023004"/>
    </source>
</evidence>
<dbReference type="AlphaFoldDB" id="A0A672I4N8"/>
<evidence type="ECO:0000256" key="4">
    <source>
        <dbReference type="ARBA" id="ARBA00008343"/>
    </source>
</evidence>
<dbReference type="SUPFAM" id="SSF48150">
    <property type="entry name" value="DNA-glycosylase"/>
    <property type="match status" value="1"/>
</dbReference>
<evidence type="ECO:0000256" key="9">
    <source>
        <dbReference type="ARBA" id="ARBA00022763"/>
    </source>
</evidence>
<evidence type="ECO:0000256" key="13">
    <source>
        <dbReference type="ARBA" id="ARBA00023128"/>
    </source>
</evidence>
<comment type="cofactor">
    <cofactor evidence="18">
        <name>[4Fe-4S] cluster</name>
        <dbReference type="ChEBI" id="CHEBI:49883"/>
    </cofactor>
    <text evidence="18">Binds 1 [4Fe-4S] cluster.</text>
</comment>
<name>A0A672I4N8_SALFA</name>
<dbReference type="PANTHER" id="PTHR42944">
    <property type="entry name" value="ADENINE DNA GLYCOSYLASE"/>
    <property type="match status" value="1"/>
</dbReference>
<reference evidence="21" key="1">
    <citation type="submission" date="2019-06" db="EMBL/GenBank/DDBJ databases">
        <authorList>
            <consortium name="Wellcome Sanger Institute Data Sharing"/>
        </authorList>
    </citation>
    <scope>NUCLEOTIDE SEQUENCE [LARGE SCALE GENOMIC DNA]</scope>
</reference>
<evidence type="ECO:0000256" key="3">
    <source>
        <dbReference type="ARBA" id="ARBA00004173"/>
    </source>
</evidence>
<dbReference type="Gene3D" id="3.90.79.10">
    <property type="entry name" value="Nucleoside Triphosphate Pyrophosphohydrolase"/>
    <property type="match status" value="1"/>
</dbReference>
<keyword evidence="10" id="KW-0378">Hydrolase</keyword>
<comment type="similarity">
    <text evidence="4 18">Belongs to the Nth/MutY family.</text>
</comment>
<dbReference type="CDD" id="cd03431">
    <property type="entry name" value="NUDIX_DNA_Glycosylase_C-MutY"/>
    <property type="match status" value="1"/>
</dbReference>
<dbReference type="InterPro" id="IPR003651">
    <property type="entry name" value="Endonuclease3_FeS-loop_motif"/>
</dbReference>
<dbReference type="PROSITE" id="PS01155">
    <property type="entry name" value="ENDONUCLEASE_III_2"/>
    <property type="match status" value="1"/>
</dbReference>
<dbReference type="OMA" id="CRPGDFN"/>
<dbReference type="RefSeq" id="XP_029939328.1">
    <property type="nucleotide sequence ID" value="XM_030083468.1"/>
</dbReference>
<dbReference type="InterPro" id="IPR004036">
    <property type="entry name" value="Endonuclease-III-like_CS2"/>
</dbReference>
<evidence type="ECO:0000256" key="19">
    <source>
        <dbReference type="SAM" id="MobiDB-lite"/>
    </source>
</evidence>
<feature type="compositionally biased region" description="Basic and acidic residues" evidence="19">
    <location>
        <begin position="468"/>
        <end position="478"/>
    </location>
</feature>
<evidence type="ECO:0000313" key="21">
    <source>
        <dbReference type="Ensembl" id="ENSSFAP00005036187.1"/>
    </source>
</evidence>
<comment type="subcellular location">
    <subcellularLocation>
        <location evidence="3">Mitochondrion</location>
    </subcellularLocation>
    <subcellularLocation>
        <location evidence="2">Nucleus</location>
    </subcellularLocation>
</comment>
<accession>A0A672I4N8</accession>
<dbReference type="OrthoDB" id="10248838at2759"/>
<reference evidence="21" key="2">
    <citation type="submission" date="2025-08" db="UniProtKB">
        <authorList>
            <consortium name="Ensembl"/>
        </authorList>
    </citation>
    <scope>IDENTIFICATION</scope>
</reference>
<dbReference type="GO" id="GO:0000701">
    <property type="term" value="F:purine-specific mismatch base pair DNA N-glycosylase activity"/>
    <property type="evidence" value="ECO:0007669"/>
    <property type="project" value="UniProtKB-EC"/>
</dbReference>
<dbReference type="GO" id="GO:0005634">
    <property type="term" value="C:nucleus"/>
    <property type="evidence" value="ECO:0007669"/>
    <property type="project" value="UniProtKB-SubCell"/>
</dbReference>
<dbReference type="GO" id="GO:0051539">
    <property type="term" value="F:4 iron, 4 sulfur cluster binding"/>
    <property type="evidence" value="ECO:0007669"/>
    <property type="project" value="UniProtKB-UniRule"/>
</dbReference>
<evidence type="ECO:0000256" key="17">
    <source>
        <dbReference type="ARBA" id="ARBA00058024"/>
    </source>
</evidence>
<feature type="region of interest" description="Disordered" evidence="19">
    <location>
        <begin position="1"/>
        <end position="38"/>
    </location>
</feature>
<dbReference type="GO" id="GO:0006284">
    <property type="term" value="P:base-excision repair"/>
    <property type="evidence" value="ECO:0007669"/>
    <property type="project" value="UniProtKB-UniRule"/>
</dbReference>
<keyword evidence="15" id="KW-0539">Nucleus</keyword>
<dbReference type="GO" id="GO:0032357">
    <property type="term" value="F:oxidized purine DNA binding"/>
    <property type="evidence" value="ECO:0007669"/>
    <property type="project" value="TreeGrafter"/>
</dbReference>
<dbReference type="Gene3D" id="1.10.340.30">
    <property type="entry name" value="Hypothetical protein, domain 2"/>
    <property type="match status" value="1"/>
</dbReference>
<feature type="domain" description="HhH-GPD" evidence="20">
    <location>
        <begin position="96"/>
        <end position="248"/>
    </location>
</feature>
<dbReference type="FunCoup" id="A0A672I4N8">
    <property type="interactions" value="785"/>
</dbReference>
<evidence type="ECO:0000256" key="2">
    <source>
        <dbReference type="ARBA" id="ARBA00004123"/>
    </source>
</evidence>
<dbReference type="GeneID" id="115381842"/>
<dbReference type="PANTHER" id="PTHR42944:SF1">
    <property type="entry name" value="ADENINE DNA GLYCOSYLASE"/>
    <property type="match status" value="1"/>
</dbReference>
<dbReference type="InterPro" id="IPR015797">
    <property type="entry name" value="NUDIX_hydrolase-like_dom_sf"/>
</dbReference>
<dbReference type="Ensembl" id="ENSSFAT00005037545.1">
    <property type="protein sequence ID" value="ENSSFAP00005036187.1"/>
    <property type="gene ID" value="ENSSFAG00005018285.1"/>
</dbReference>
<feature type="compositionally biased region" description="Basic residues" evidence="19">
    <location>
        <begin position="479"/>
        <end position="490"/>
    </location>
</feature>
<organism evidence="21 22">
    <name type="scientific">Salarias fasciatus</name>
    <name type="common">Jewelled blenny</name>
    <name type="synonym">Blennius fasciatus</name>
    <dbReference type="NCBI Taxonomy" id="181472"/>
    <lineage>
        <taxon>Eukaryota</taxon>
        <taxon>Metazoa</taxon>
        <taxon>Chordata</taxon>
        <taxon>Craniata</taxon>
        <taxon>Vertebrata</taxon>
        <taxon>Euteleostomi</taxon>
        <taxon>Actinopterygii</taxon>
        <taxon>Neopterygii</taxon>
        <taxon>Teleostei</taxon>
        <taxon>Neoteleostei</taxon>
        <taxon>Acanthomorphata</taxon>
        <taxon>Ovalentaria</taxon>
        <taxon>Blenniimorphae</taxon>
        <taxon>Blenniiformes</taxon>
        <taxon>Blennioidei</taxon>
        <taxon>Blenniidae</taxon>
        <taxon>Salariinae</taxon>
        <taxon>Salarias</taxon>
    </lineage>
</organism>
<dbReference type="SUPFAM" id="SSF55811">
    <property type="entry name" value="Nudix"/>
    <property type="match status" value="1"/>
</dbReference>
<dbReference type="InterPro" id="IPR023170">
    <property type="entry name" value="HhH_base_excis_C"/>
</dbReference>
<comment type="function">
    <text evidence="18">Adenine glycosylase active on G-A mispairs.</text>
</comment>
<dbReference type="FunFam" id="1.10.1670.10:FF:000002">
    <property type="entry name" value="Adenine DNA glycosylase"/>
    <property type="match status" value="1"/>
</dbReference>
<keyword evidence="12" id="KW-0411">Iron-sulfur</keyword>
<comment type="function">
    <text evidence="17">Involved in oxidative DNA damage repair. Initiates repair of A*oxoG to C*G by removing the inappropriately paired adenine base from the DNA backbone. Possesses both adenine and 2-OH-A DNA glycosylase activities.</text>
</comment>
<protein>
    <recommendedName>
        <fullName evidence="6 18">Adenine DNA glycosylase</fullName>
        <ecNumber evidence="5 18">3.2.2.31</ecNumber>
    </recommendedName>
</protein>
<dbReference type="FunFam" id="1.10.340.30:FF:000002">
    <property type="entry name" value="Adenine DNA glycosylase"/>
    <property type="match status" value="1"/>
</dbReference>
<dbReference type="CTD" id="4595"/>
<evidence type="ECO:0000256" key="18">
    <source>
        <dbReference type="RuleBase" id="RU365096"/>
    </source>
</evidence>
<dbReference type="GO" id="GO:0006298">
    <property type="term" value="P:mismatch repair"/>
    <property type="evidence" value="ECO:0007669"/>
    <property type="project" value="TreeGrafter"/>
</dbReference>
<dbReference type="Pfam" id="PF14815">
    <property type="entry name" value="NUDIX_4"/>
    <property type="match status" value="1"/>
</dbReference>
<dbReference type="InterPro" id="IPR011257">
    <property type="entry name" value="DNA_glycosylase"/>
</dbReference>
<keyword evidence="9 18" id="KW-0227">DNA damage</keyword>
<proteinExistence type="inferred from homology"/>
<keyword evidence="14" id="KW-0234">DNA repair</keyword>
<evidence type="ECO:0000256" key="14">
    <source>
        <dbReference type="ARBA" id="ARBA00023204"/>
    </source>
</evidence>
<evidence type="ECO:0000256" key="16">
    <source>
        <dbReference type="ARBA" id="ARBA00023295"/>
    </source>
</evidence>
<evidence type="ECO:0000256" key="10">
    <source>
        <dbReference type="ARBA" id="ARBA00022801"/>
    </source>
</evidence>
<sequence length="523" mass="58397">MSRFRSAVQNGRRAGLETAAAPRRKRSKTAGKDEETKDVSLPSSYHTFTEDAVVGFRAQLLKWYDKEKRELPWRTLAISESDVNIRTYAVWVSEIMLQQTQVATVIDYYNKWMKKWPTVQKLAAATLEEVNQMWAGLGYYSRGKRLHEGAQKVVSELKGRMPQTVDSLLKELPGVGRYTAAAVGSIALGQVTGAVDGNVIRVLCRIKAIGADSTSHAVTEALWSLANMLVDPERPGDFNQAMMELGAQVCTPKAPLCSRCPVQSHCHSYHKVHVRQEQISKKLLGKLDRKPPVLPDIEDCMTSGTCLLCPAEPWDDALGVQNFPRKPAKKPRRVERFLTCVVTRPGEEGDRYLLIQRPHKGLLAGLWEFPSVLLEEESSVMKQKTALCDEINRLLATHLTESLLQYVGEVLHIFSHISQTNVVYSIHLKESETQAQTENAQWLSKSALQEAAVSTGQKKIFKLYDSVDSPKEKDDKGGKKLKRPAIKSNKKLQPSNNAKGSAADGGSRQLSLNSFFRTVKEEN</sequence>
<gene>
    <name evidence="21" type="primary">mutyh</name>
</gene>
<evidence type="ECO:0000256" key="12">
    <source>
        <dbReference type="ARBA" id="ARBA00023014"/>
    </source>
</evidence>
<dbReference type="InterPro" id="IPR003265">
    <property type="entry name" value="HhH-GPD_domain"/>
</dbReference>
<dbReference type="InterPro" id="IPR029119">
    <property type="entry name" value="MutY_C"/>
</dbReference>
<evidence type="ECO:0000259" key="20">
    <source>
        <dbReference type="SMART" id="SM00478"/>
    </source>
</evidence>
<evidence type="ECO:0000256" key="5">
    <source>
        <dbReference type="ARBA" id="ARBA00012045"/>
    </source>
</evidence>
<keyword evidence="8" id="KW-0479">Metal-binding</keyword>
<evidence type="ECO:0000256" key="7">
    <source>
        <dbReference type="ARBA" id="ARBA00022485"/>
    </source>
</evidence>
<dbReference type="Gene3D" id="1.10.1670.10">
    <property type="entry name" value="Helix-hairpin-Helix base-excision DNA repair enzymes (C-terminal)"/>
    <property type="match status" value="1"/>
</dbReference>
<evidence type="ECO:0000313" key="22">
    <source>
        <dbReference type="Proteomes" id="UP000472267"/>
    </source>
</evidence>
<dbReference type="EC" id="3.2.2.31" evidence="5 18"/>
<dbReference type="Proteomes" id="UP000472267">
    <property type="component" value="Chromosome 23"/>
</dbReference>
<dbReference type="SMART" id="SM00478">
    <property type="entry name" value="ENDO3c"/>
    <property type="match status" value="1"/>
</dbReference>
<dbReference type="FunFam" id="3.90.79.10:FF:000026">
    <property type="entry name" value="Adenine DNA glycosylase"/>
    <property type="match status" value="1"/>
</dbReference>
<reference evidence="21" key="3">
    <citation type="submission" date="2025-09" db="UniProtKB">
        <authorList>
            <consortium name="Ensembl"/>
        </authorList>
    </citation>
    <scope>IDENTIFICATION</scope>
</reference>
<dbReference type="SMART" id="SM00525">
    <property type="entry name" value="FES"/>
    <property type="match status" value="1"/>
</dbReference>
<keyword evidence="16 18" id="KW-0326">Glycosidase</keyword>
<dbReference type="InterPro" id="IPR044298">
    <property type="entry name" value="MIG/MutY"/>
</dbReference>
<keyword evidence="7" id="KW-0004">4Fe-4S</keyword>
<keyword evidence="11 18" id="KW-0408">Iron</keyword>
<evidence type="ECO:0000256" key="6">
    <source>
        <dbReference type="ARBA" id="ARBA00022023"/>
    </source>
</evidence>
<dbReference type="GO" id="GO:0046872">
    <property type="term" value="F:metal ion binding"/>
    <property type="evidence" value="ECO:0007669"/>
    <property type="project" value="UniProtKB-UniRule"/>
</dbReference>
<keyword evidence="22" id="KW-1185">Reference proteome</keyword>
<keyword evidence="13" id="KW-0496">Mitochondrion</keyword>
<feature type="region of interest" description="Disordered" evidence="19">
    <location>
        <begin position="468"/>
        <end position="509"/>
    </location>
</feature>